<dbReference type="CDD" id="cd07377">
    <property type="entry name" value="WHTH_GntR"/>
    <property type="match status" value="1"/>
</dbReference>
<keyword evidence="4" id="KW-0238">DNA-binding</keyword>
<evidence type="ECO:0000256" key="3">
    <source>
        <dbReference type="ARBA" id="ARBA00023015"/>
    </source>
</evidence>
<reference evidence="8 9" key="1">
    <citation type="journal article" date="2013" name="Genome Announc.">
        <title>Draft Genome Sequence of Rhodococcus rhodnii Strain LMG5362, a Symbiont of Rhodnius prolixus (Hemiptera, Reduviidae, Triatominae), the Principle Vector of Trypanosoma cruzi.</title>
        <authorList>
            <person name="Pachebat J.A."/>
            <person name="van Keulen G."/>
            <person name="Whitten M.M."/>
            <person name="Girdwood S."/>
            <person name="Del Sol R."/>
            <person name="Dyson P.J."/>
            <person name="Facey P.D."/>
        </authorList>
    </citation>
    <scope>NUCLEOTIDE SEQUENCE [LARGE SCALE GENOMIC DNA]</scope>
    <source>
        <strain evidence="8 9">LMG 5362</strain>
    </source>
</reference>
<dbReference type="SUPFAM" id="SSF53383">
    <property type="entry name" value="PLP-dependent transferases"/>
    <property type="match status" value="1"/>
</dbReference>
<dbReference type="Gene3D" id="1.10.10.10">
    <property type="entry name" value="Winged helix-like DNA-binding domain superfamily/Winged helix DNA-binding domain"/>
    <property type="match status" value="1"/>
</dbReference>
<dbReference type="eggNOG" id="COG1167">
    <property type="taxonomic scope" value="Bacteria"/>
</dbReference>
<dbReference type="GO" id="GO:0003677">
    <property type="term" value="F:DNA binding"/>
    <property type="evidence" value="ECO:0007669"/>
    <property type="project" value="UniProtKB-KW"/>
</dbReference>
<feature type="domain" description="HTH gntR-type" evidence="7">
    <location>
        <begin position="37"/>
        <end position="105"/>
    </location>
</feature>
<dbReference type="PATRIC" id="fig|1273125.3.peg.1337"/>
<proteinExistence type="inferred from homology"/>
<organism evidence="8 9">
    <name type="scientific">Rhodococcus rhodnii LMG 5362</name>
    <dbReference type="NCBI Taxonomy" id="1273125"/>
    <lineage>
        <taxon>Bacteria</taxon>
        <taxon>Bacillati</taxon>
        <taxon>Actinomycetota</taxon>
        <taxon>Actinomycetes</taxon>
        <taxon>Mycobacteriales</taxon>
        <taxon>Nocardiaceae</taxon>
        <taxon>Rhodococcus</taxon>
    </lineage>
</organism>
<dbReference type="SUPFAM" id="SSF46785">
    <property type="entry name" value="Winged helix' DNA-binding domain"/>
    <property type="match status" value="1"/>
</dbReference>
<dbReference type="InterPro" id="IPR004839">
    <property type="entry name" value="Aminotransferase_I/II_large"/>
</dbReference>
<evidence type="ECO:0000313" key="8">
    <source>
        <dbReference type="EMBL" id="EOM77262.1"/>
    </source>
</evidence>
<dbReference type="CDD" id="cd00609">
    <property type="entry name" value="AAT_like"/>
    <property type="match status" value="1"/>
</dbReference>
<dbReference type="Proteomes" id="UP000013525">
    <property type="component" value="Unassembled WGS sequence"/>
</dbReference>
<evidence type="ECO:0000313" key="9">
    <source>
        <dbReference type="Proteomes" id="UP000013525"/>
    </source>
</evidence>
<dbReference type="InterPro" id="IPR015421">
    <property type="entry name" value="PyrdxlP-dep_Trfase_major"/>
</dbReference>
<dbReference type="AlphaFoldDB" id="R7WPM5"/>
<dbReference type="Gene3D" id="3.40.640.10">
    <property type="entry name" value="Type I PLP-dependent aspartate aminotransferase-like (Major domain)"/>
    <property type="match status" value="1"/>
</dbReference>
<accession>R7WPM5</accession>
<keyword evidence="3" id="KW-0805">Transcription regulation</keyword>
<comment type="caution">
    <text evidence="8">The sequence shown here is derived from an EMBL/GenBank/DDBJ whole genome shotgun (WGS) entry which is preliminary data.</text>
</comment>
<dbReference type="InterPro" id="IPR000524">
    <property type="entry name" value="Tscrpt_reg_HTH_GntR"/>
</dbReference>
<evidence type="ECO:0000256" key="2">
    <source>
        <dbReference type="ARBA" id="ARBA00022898"/>
    </source>
</evidence>
<dbReference type="GO" id="GO:0003700">
    <property type="term" value="F:DNA-binding transcription factor activity"/>
    <property type="evidence" value="ECO:0007669"/>
    <property type="project" value="InterPro"/>
</dbReference>
<dbReference type="PANTHER" id="PTHR46577:SF1">
    <property type="entry name" value="HTH-TYPE TRANSCRIPTIONAL REGULATORY PROTEIN GABR"/>
    <property type="match status" value="1"/>
</dbReference>
<evidence type="ECO:0000256" key="1">
    <source>
        <dbReference type="ARBA" id="ARBA00005384"/>
    </source>
</evidence>
<evidence type="ECO:0000256" key="6">
    <source>
        <dbReference type="SAM" id="MobiDB-lite"/>
    </source>
</evidence>
<evidence type="ECO:0000259" key="7">
    <source>
        <dbReference type="PROSITE" id="PS50949"/>
    </source>
</evidence>
<keyword evidence="2" id="KW-0663">Pyridoxal phosphate</keyword>
<dbReference type="Pfam" id="PF00155">
    <property type="entry name" value="Aminotran_1_2"/>
    <property type="match status" value="1"/>
</dbReference>
<sequence>MSSSTGFRNLQQTGYGAGMARTSSPVIAVPVLTDGPGPLPRRIADAVIEQIRTGVLGEGDVVPSTRSLAAALAVSRTAVVAAFDELTAAGWVDARAGSGTHVAPGARAAALTHAGTRSPDPGTTPPAPPDPTPGPPRFDLVPGRPDASLVDGPSWRRAWRRAAAAPIRDEVEAGGSAELRTALAQHLRRTRAVVASPDDIVVVPGVGAALRVLVRAAELDGAAVAFEDPGYRRARLTLTRAGARPRPVRVDHDGLDPSLLEPGDRAVYCTPAHQYPTGGRMPVARRAALIADARRHGRLVVEDDYDGEFRYDVAPLPALRATDGGADCVAYVGTASKILSPALRLAWIVVPTGLRERVLAATHECAEVSAEPNGTALAAFIESGALVAHLARAGRVYAARRAAFVAALRAADPQGVLTIEGIDAGLHVVVRYPEPHRDTEPMDERATAMLAERSVAAAPLSAYSMTGGDIGLVCGYARLPESQAPAAAAAVVATLLRCGAM</sequence>
<dbReference type="InterPro" id="IPR051446">
    <property type="entry name" value="HTH_trans_reg/aminotransferase"/>
</dbReference>
<feature type="region of interest" description="Disordered" evidence="6">
    <location>
        <begin position="107"/>
        <end position="147"/>
    </location>
</feature>
<keyword evidence="9" id="KW-1185">Reference proteome</keyword>
<name>R7WPM5_9NOCA</name>
<feature type="compositionally biased region" description="Pro residues" evidence="6">
    <location>
        <begin position="122"/>
        <end position="136"/>
    </location>
</feature>
<dbReference type="InterPro" id="IPR036390">
    <property type="entry name" value="WH_DNA-bd_sf"/>
</dbReference>
<protein>
    <submittedName>
        <fullName evidence="8">Transcriptional regulator</fullName>
    </submittedName>
</protein>
<dbReference type="Pfam" id="PF00392">
    <property type="entry name" value="GntR"/>
    <property type="match status" value="1"/>
</dbReference>
<dbReference type="InterPro" id="IPR036388">
    <property type="entry name" value="WH-like_DNA-bd_sf"/>
</dbReference>
<dbReference type="SMART" id="SM00345">
    <property type="entry name" value="HTH_GNTR"/>
    <property type="match status" value="1"/>
</dbReference>
<comment type="similarity">
    <text evidence="1">In the C-terminal section; belongs to the class-I pyridoxal-phosphate-dependent aminotransferase family.</text>
</comment>
<gene>
    <name evidence="8" type="ORF">Rrhod_1384</name>
</gene>
<dbReference type="GO" id="GO:0030170">
    <property type="term" value="F:pyridoxal phosphate binding"/>
    <property type="evidence" value="ECO:0007669"/>
    <property type="project" value="InterPro"/>
</dbReference>
<keyword evidence="5" id="KW-0804">Transcription</keyword>
<dbReference type="PANTHER" id="PTHR46577">
    <property type="entry name" value="HTH-TYPE TRANSCRIPTIONAL REGULATORY PROTEIN GABR"/>
    <property type="match status" value="1"/>
</dbReference>
<dbReference type="InterPro" id="IPR015424">
    <property type="entry name" value="PyrdxlP-dep_Trfase"/>
</dbReference>
<evidence type="ECO:0000256" key="5">
    <source>
        <dbReference type="ARBA" id="ARBA00023163"/>
    </source>
</evidence>
<dbReference type="EMBL" id="APMY01000049">
    <property type="protein sequence ID" value="EOM77262.1"/>
    <property type="molecule type" value="Genomic_DNA"/>
</dbReference>
<dbReference type="PROSITE" id="PS50949">
    <property type="entry name" value="HTH_GNTR"/>
    <property type="match status" value="1"/>
</dbReference>
<evidence type="ECO:0000256" key="4">
    <source>
        <dbReference type="ARBA" id="ARBA00023125"/>
    </source>
</evidence>